<reference evidence="3" key="1">
    <citation type="journal article" date="2011" name="MBio">
        <title>Novel metabolic attributes of the genus Cyanothece, comprising a group of unicellular nitrogen-fixing Cyanobacteria.</title>
        <authorList>
            <person name="Bandyopadhyay A."/>
            <person name="Elvitigala T."/>
            <person name="Welsh E."/>
            <person name="Stockel J."/>
            <person name="Liberton M."/>
            <person name="Min H."/>
            <person name="Sherman L.A."/>
            <person name="Pakrasi H.B."/>
        </authorList>
    </citation>
    <scope>NUCLEOTIDE SEQUENCE [LARGE SCALE GENOMIC DNA]</scope>
    <source>
        <strain evidence="3">PCC 7424</strain>
    </source>
</reference>
<evidence type="ECO:0008006" key="4">
    <source>
        <dbReference type="Google" id="ProtNLM"/>
    </source>
</evidence>
<feature type="transmembrane region" description="Helical" evidence="1">
    <location>
        <begin position="186"/>
        <end position="204"/>
    </location>
</feature>
<dbReference type="Pfam" id="PF07077">
    <property type="entry name" value="DUF1345"/>
    <property type="match status" value="1"/>
</dbReference>
<evidence type="ECO:0000313" key="3">
    <source>
        <dbReference type="Proteomes" id="UP000002384"/>
    </source>
</evidence>
<dbReference type="STRING" id="65393.PCC7424_0187"/>
<dbReference type="KEGG" id="cyc:PCC7424_0187"/>
<dbReference type="Proteomes" id="UP000002384">
    <property type="component" value="Chromosome"/>
</dbReference>
<proteinExistence type="predicted"/>
<dbReference type="HOGENOM" id="CLU_098677_1_0_3"/>
<protein>
    <recommendedName>
        <fullName evidence="4">DUF1345 domain-containing protein</fullName>
    </recommendedName>
</protein>
<keyword evidence="1" id="KW-0472">Membrane</keyword>
<keyword evidence="3" id="KW-1185">Reference proteome</keyword>
<feature type="transmembrane region" description="Helical" evidence="1">
    <location>
        <begin position="33"/>
        <end position="51"/>
    </location>
</feature>
<dbReference type="AlphaFoldDB" id="B7K9H4"/>
<keyword evidence="1" id="KW-0812">Transmembrane</keyword>
<evidence type="ECO:0000256" key="1">
    <source>
        <dbReference type="SAM" id="Phobius"/>
    </source>
</evidence>
<feature type="transmembrane region" description="Helical" evidence="1">
    <location>
        <begin position="130"/>
        <end position="146"/>
    </location>
</feature>
<feature type="transmembrane region" description="Helical" evidence="1">
    <location>
        <begin position="58"/>
        <end position="76"/>
    </location>
</feature>
<gene>
    <name evidence="2" type="ordered locus">PCC7424_0187</name>
</gene>
<name>B7K9H4_GLOC7</name>
<dbReference type="InterPro" id="IPR009781">
    <property type="entry name" value="DUF1345"/>
</dbReference>
<dbReference type="eggNOG" id="COG4291">
    <property type="taxonomic scope" value="Bacteria"/>
</dbReference>
<accession>B7K9H4</accession>
<sequence length="242" mass="27060">MVIIFNSVIKTSMKRLNSSFYRFAWNLHDRTRTILSGCIGLFFLAIINPWLKLEMASIIGLIMAIGIYLCLLAIVVCNADGNKTEQRISQETPNSLDLLIILILIAFSSNILVGILLTAVGNRSHIEAKILIFLSVLAVILAWGLLHTCFGQQYARIYYDIADQKGRPFPNGLRRGLAFPGTDKPAYLDFIYVAFTIALTYAMSDVSIESSYFRRMVLIHSLISFFFYSVILGSVLNAVVTS</sequence>
<dbReference type="EMBL" id="CP001291">
    <property type="protein sequence ID" value="ACK68657.1"/>
    <property type="molecule type" value="Genomic_DNA"/>
</dbReference>
<organism evidence="2 3">
    <name type="scientific">Gloeothece citriformis (strain PCC 7424)</name>
    <name type="common">Cyanothece sp. (strain PCC 7424)</name>
    <dbReference type="NCBI Taxonomy" id="65393"/>
    <lineage>
        <taxon>Bacteria</taxon>
        <taxon>Bacillati</taxon>
        <taxon>Cyanobacteriota</taxon>
        <taxon>Cyanophyceae</taxon>
        <taxon>Oscillatoriophycideae</taxon>
        <taxon>Chroococcales</taxon>
        <taxon>Aphanothecaceae</taxon>
        <taxon>Gloeothece</taxon>
        <taxon>Gloeothece citriformis</taxon>
    </lineage>
</organism>
<evidence type="ECO:0000313" key="2">
    <source>
        <dbReference type="EMBL" id="ACK68657.1"/>
    </source>
</evidence>
<feature type="transmembrane region" description="Helical" evidence="1">
    <location>
        <begin position="96"/>
        <end position="118"/>
    </location>
</feature>
<keyword evidence="1" id="KW-1133">Transmembrane helix</keyword>
<feature type="transmembrane region" description="Helical" evidence="1">
    <location>
        <begin position="216"/>
        <end position="240"/>
    </location>
</feature>